<feature type="compositionally biased region" description="Basic residues" evidence="1">
    <location>
        <begin position="71"/>
        <end position="87"/>
    </location>
</feature>
<accession>A0A8X7C594</accession>
<reference evidence="2" key="1">
    <citation type="submission" date="2020-08" db="EMBL/GenBank/DDBJ databases">
        <title>Multicomponent nature underlies the extraordinary mechanical properties of spider dragline silk.</title>
        <authorList>
            <person name="Kono N."/>
            <person name="Nakamura H."/>
            <person name="Mori M."/>
            <person name="Yoshida Y."/>
            <person name="Ohtoshi R."/>
            <person name="Malay A.D."/>
            <person name="Moran D.A.P."/>
            <person name="Tomita M."/>
            <person name="Numata K."/>
            <person name="Arakawa K."/>
        </authorList>
    </citation>
    <scope>NUCLEOTIDE SEQUENCE</scope>
</reference>
<feature type="region of interest" description="Disordered" evidence="1">
    <location>
        <begin position="26"/>
        <end position="143"/>
    </location>
</feature>
<dbReference type="Proteomes" id="UP000886998">
    <property type="component" value="Unassembled WGS sequence"/>
</dbReference>
<feature type="compositionally biased region" description="Low complexity" evidence="1">
    <location>
        <begin position="104"/>
        <end position="125"/>
    </location>
</feature>
<evidence type="ECO:0000313" key="2">
    <source>
        <dbReference type="EMBL" id="GFY52969.1"/>
    </source>
</evidence>
<proteinExistence type="predicted"/>
<evidence type="ECO:0000256" key="1">
    <source>
        <dbReference type="SAM" id="MobiDB-lite"/>
    </source>
</evidence>
<organism evidence="2 3">
    <name type="scientific">Trichonephila inaurata madagascariensis</name>
    <dbReference type="NCBI Taxonomy" id="2747483"/>
    <lineage>
        <taxon>Eukaryota</taxon>
        <taxon>Metazoa</taxon>
        <taxon>Ecdysozoa</taxon>
        <taxon>Arthropoda</taxon>
        <taxon>Chelicerata</taxon>
        <taxon>Arachnida</taxon>
        <taxon>Araneae</taxon>
        <taxon>Araneomorphae</taxon>
        <taxon>Entelegynae</taxon>
        <taxon>Araneoidea</taxon>
        <taxon>Nephilidae</taxon>
        <taxon>Trichonephila</taxon>
        <taxon>Trichonephila inaurata</taxon>
    </lineage>
</organism>
<dbReference type="AlphaFoldDB" id="A0A8X7C594"/>
<comment type="caution">
    <text evidence="2">The sequence shown here is derived from an EMBL/GenBank/DDBJ whole genome shotgun (WGS) entry which is preliminary data.</text>
</comment>
<sequence>MPASPPLSAPRCRHIIAIGPLRADAQMGLPRVGPKGRGHGHLSARAPPDPDPPCAGTLGRFLSREPSHSRATTRPHACRHRASRRWPRQAPEPPPPGTIQRQQPGTAAGPPWPADGAGAPASAPPFFHQRRGPPSHGRIACTR</sequence>
<protein>
    <submittedName>
        <fullName evidence="2">Uncharacterized protein</fullName>
    </submittedName>
</protein>
<gene>
    <name evidence="2" type="ORF">TNIN_500421</name>
</gene>
<name>A0A8X7C594_9ARAC</name>
<evidence type="ECO:0000313" key="3">
    <source>
        <dbReference type="Proteomes" id="UP000886998"/>
    </source>
</evidence>
<keyword evidence="3" id="KW-1185">Reference proteome</keyword>
<dbReference type="EMBL" id="BMAV01008988">
    <property type="protein sequence ID" value="GFY52969.1"/>
    <property type="molecule type" value="Genomic_DNA"/>
</dbReference>